<dbReference type="PANTHER" id="PTHR38340">
    <property type="entry name" value="S-LAYER PROTEIN"/>
    <property type="match status" value="1"/>
</dbReference>
<evidence type="ECO:0000313" key="5">
    <source>
        <dbReference type="Proteomes" id="UP000317078"/>
    </source>
</evidence>
<evidence type="ECO:0000256" key="1">
    <source>
        <dbReference type="ARBA" id="ARBA00004613"/>
    </source>
</evidence>
<feature type="region of interest" description="Disordered" evidence="3">
    <location>
        <begin position="99"/>
        <end position="119"/>
    </location>
</feature>
<dbReference type="Proteomes" id="UP000317078">
    <property type="component" value="Unassembled WGS sequence"/>
</dbReference>
<dbReference type="AlphaFoldDB" id="A0A502G720"/>
<protein>
    <submittedName>
        <fullName evidence="4">Calcium-binding protein</fullName>
    </submittedName>
</protein>
<dbReference type="InterPro" id="IPR001343">
    <property type="entry name" value="Hemolysn_Ca-bd"/>
</dbReference>
<name>A0A502G720_9PROT</name>
<dbReference type="EMBL" id="RCZP01000008">
    <property type="protein sequence ID" value="TPG57412.1"/>
    <property type="molecule type" value="Genomic_DNA"/>
</dbReference>
<dbReference type="SUPFAM" id="SSF51120">
    <property type="entry name" value="beta-Roll"/>
    <property type="match status" value="2"/>
</dbReference>
<comment type="caution">
    <text evidence="4">The sequence shown here is derived from an EMBL/GenBank/DDBJ whole genome shotgun (WGS) entry which is preliminary data.</text>
</comment>
<dbReference type="Gene3D" id="2.150.10.10">
    <property type="entry name" value="Serralysin-like metalloprotease, C-terminal"/>
    <property type="match status" value="3"/>
</dbReference>
<evidence type="ECO:0000256" key="3">
    <source>
        <dbReference type="SAM" id="MobiDB-lite"/>
    </source>
</evidence>
<dbReference type="GO" id="GO:0005509">
    <property type="term" value="F:calcium ion binding"/>
    <property type="evidence" value="ECO:0007669"/>
    <property type="project" value="InterPro"/>
</dbReference>
<proteinExistence type="predicted"/>
<dbReference type="GO" id="GO:0005576">
    <property type="term" value="C:extracellular region"/>
    <property type="evidence" value="ECO:0007669"/>
    <property type="project" value="UniProtKB-SubCell"/>
</dbReference>
<dbReference type="RefSeq" id="WP_140882833.1">
    <property type="nucleotide sequence ID" value="NZ_RCZP01000008.1"/>
</dbReference>
<dbReference type="PANTHER" id="PTHR38340:SF1">
    <property type="entry name" value="S-LAYER PROTEIN"/>
    <property type="match status" value="1"/>
</dbReference>
<organism evidence="4 5">
    <name type="scientific">Muricoccus nepalensis</name>
    <dbReference type="NCBI Taxonomy" id="1854500"/>
    <lineage>
        <taxon>Bacteria</taxon>
        <taxon>Pseudomonadati</taxon>
        <taxon>Pseudomonadota</taxon>
        <taxon>Alphaproteobacteria</taxon>
        <taxon>Acetobacterales</taxon>
        <taxon>Roseomonadaceae</taxon>
        <taxon>Muricoccus</taxon>
    </lineage>
</organism>
<gene>
    <name evidence="4" type="ORF">EAH89_10790</name>
</gene>
<dbReference type="InterPro" id="IPR050557">
    <property type="entry name" value="RTX_toxin/Mannuronan_C5-epim"/>
</dbReference>
<dbReference type="InterPro" id="IPR018511">
    <property type="entry name" value="Hemolysin-typ_Ca-bd_CS"/>
</dbReference>
<keyword evidence="5" id="KW-1185">Reference proteome</keyword>
<dbReference type="PRINTS" id="PR00313">
    <property type="entry name" value="CABNDNGRPT"/>
</dbReference>
<evidence type="ECO:0000256" key="2">
    <source>
        <dbReference type="ARBA" id="ARBA00022525"/>
    </source>
</evidence>
<dbReference type="Pfam" id="PF00353">
    <property type="entry name" value="HemolysinCabind"/>
    <property type="match status" value="4"/>
</dbReference>
<dbReference type="InterPro" id="IPR011049">
    <property type="entry name" value="Serralysin-like_metalloprot_C"/>
</dbReference>
<comment type="subcellular location">
    <subcellularLocation>
        <location evidence="1">Secreted</location>
    </subcellularLocation>
</comment>
<reference evidence="4 5" key="1">
    <citation type="journal article" date="2019" name="Environ. Microbiol.">
        <title>Species interactions and distinct microbial communities in high Arctic permafrost affected cryosols are associated with the CH4 and CO2 gas fluxes.</title>
        <authorList>
            <person name="Altshuler I."/>
            <person name="Hamel J."/>
            <person name="Turney S."/>
            <person name="Magnuson E."/>
            <person name="Levesque R."/>
            <person name="Greer C."/>
            <person name="Whyte L.G."/>
        </authorList>
    </citation>
    <scope>NUCLEOTIDE SEQUENCE [LARGE SCALE GENOMIC DNA]</scope>
    <source>
        <strain evidence="4 5">S9.3B</strain>
    </source>
</reference>
<dbReference type="PROSITE" id="PS00330">
    <property type="entry name" value="HEMOLYSIN_CALCIUM"/>
    <property type="match status" value="2"/>
</dbReference>
<keyword evidence="2" id="KW-0964">Secreted</keyword>
<dbReference type="OrthoDB" id="7234196at2"/>
<sequence>MAHNPVHSELGSADGLEQTFGDYHLQIGNSGLNFLAGAGTMDIQFGRANTDVLIGEAQNDDLLGGAGNDIIAGGAGMNHLDGGEGNDLLVGGDSADQLRGSGGRDVLSEGTGHGDLEGGTGNDLLFGGLGGDAFIVDRTSGHDIVGDFQAGPGILDHIAFRDIMPEELTFQDTLAGVRISWNDGNASVLLAGVQKADLAQDDFMFADVRMLLQPANPNADHVSSVSFAVDEGFNLSAPEIGVSTTPATSVSFDDFNVQVGTAGADAFAGTEARDFYFGLEGDDRFSGAAGDDDLTGDAGSDTLDGGMGQDHLVGGAGADQLFGGDQADSLMGEDGNDTLYAGAGHDMIEGGRGDDVLNGGDGADAFIVAPDSGNDVVTGGFDAGPGAFDHIAFRDITPDEVSVADTADGVLVSWTTDEGAGSLLLSGLTKSEMAQDDFMFNAGAGASGAFANDPGITDQGSLYLFRDGAEAAAVQQDYLFT</sequence>
<accession>A0A502G720</accession>
<evidence type="ECO:0000313" key="4">
    <source>
        <dbReference type="EMBL" id="TPG57412.1"/>
    </source>
</evidence>